<dbReference type="RefSeq" id="WP_344027979.1">
    <property type="nucleotide sequence ID" value="NZ_BAAAOB010000001.1"/>
</dbReference>
<dbReference type="InterPro" id="IPR027383">
    <property type="entry name" value="Znf_put"/>
</dbReference>
<keyword evidence="10" id="KW-1185">Reference proteome</keyword>
<dbReference type="NCBIfam" id="TIGR02937">
    <property type="entry name" value="sigma70-ECF"/>
    <property type="match status" value="1"/>
</dbReference>
<evidence type="ECO:0000313" key="9">
    <source>
        <dbReference type="EMBL" id="GAA1776549.1"/>
    </source>
</evidence>
<comment type="similarity">
    <text evidence="1">Belongs to the sigma-70 factor family. ECF subfamily.</text>
</comment>
<dbReference type="InterPro" id="IPR013325">
    <property type="entry name" value="RNA_pol_sigma_r2"/>
</dbReference>
<evidence type="ECO:0000256" key="3">
    <source>
        <dbReference type="ARBA" id="ARBA00023082"/>
    </source>
</evidence>
<sequence>MSESGTAERDAVVLGPDPARSAFAEDPVDPDTDARLLDAAACGDADAFAELWSLHRGAAYAVARSVAPGNADDVVSEAYATIWARLQRDSAPTEAFRAHLLETVREISARWFRAGRRVVSVPAVEEVPDPSVGDAMESVEERAMILSAFAALPDRWQQVLQWRSVERLPRAETARRLGISPNSVSVLGRRATEGLRVAWLAQWLPTPPGGIEHARVFEALPRYVRDSLPRERAALLRSHLRGCGQCRSAEQQLLEANRRLGGGILGVLFLGGAGSALTAALRAADPVAPAAFAATGGATAVHGAAMIRPLAVLTQVGGLRAGFGKLATAVGGKVAIGSTGLVLGSTLAAAAIAGTVVLAHPFDPQQPVTLEAGSGWSTGQHAAPSDNGSATGGAPRSPAKQRPGTSGAAAGVEPGAGLGAVAGQQTDGRPAQLADEVVPREDSLLPEVPLRPKPEPDGGDRVGPPNPPPTQRPDLPALPTPTVQSSGDAGGTIAPRLSGTVEPGTKIAVAVAGARILPPVAADGKWAVDLADLELRPGAQRAEITQTRGDSVSPAAPVTFSLTAPKVELTALPVRSIDTTRFAATVSITGGVPGATVCVSTGTAKSPRIQLDSRGAYERGLVLYPSGTKALVFAYCDGDGSGTRFGVRQSIAIPAADPGTPADPGSPATPADPGAPQPADTGNGTAD</sequence>
<evidence type="ECO:0000259" key="7">
    <source>
        <dbReference type="Pfam" id="PF08281"/>
    </source>
</evidence>
<protein>
    <recommendedName>
        <fullName evidence="11">RNA polymerase sigma factor (Sigma-70 family)</fullName>
    </recommendedName>
</protein>
<proteinExistence type="inferred from homology"/>
<dbReference type="CDD" id="cd06171">
    <property type="entry name" value="Sigma70_r4"/>
    <property type="match status" value="1"/>
</dbReference>
<dbReference type="PANTHER" id="PTHR43133:SF8">
    <property type="entry name" value="RNA POLYMERASE SIGMA FACTOR HI_1459-RELATED"/>
    <property type="match status" value="1"/>
</dbReference>
<dbReference type="PANTHER" id="PTHR43133">
    <property type="entry name" value="RNA POLYMERASE ECF-TYPE SIGMA FACTO"/>
    <property type="match status" value="1"/>
</dbReference>
<keyword evidence="4" id="KW-0238">DNA-binding</keyword>
<keyword evidence="5" id="KW-0804">Transcription</keyword>
<evidence type="ECO:0000256" key="1">
    <source>
        <dbReference type="ARBA" id="ARBA00010641"/>
    </source>
</evidence>
<feature type="region of interest" description="Disordered" evidence="6">
    <location>
        <begin position="651"/>
        <end position="687"/>
    </location>
</feature>
<dbReference type="InterPro" id="IPR013249">
    <property type="entry name" value="RNA_pol_sigma70_r4_t2"/>
</dbReference>
<dbReference type="SUPFAM" id="SSF88659">
    <property type="entry name" value="Sigma3 and sigma4 domains of RNA polymerase sigma factors"/>
    <property type="match status" value="1"/>
</dbReference>
<dbReference type="SUPFAM" id="SSF88946">
    <property type="entry name" value="Sigma2 domain of RNA polymerase sigma factors"/>
    <property type="match status" value="1"/>
</dbReference>
<dbReference type="Gene3D" id="1.10.1740.10">
    <property type="match status" value="1"/>
</dbReference>
<dbReference type="Proteomes" id="UP001500851">
    <property type="component" value="Unassembled WGS sequence"/>
</dbReference>
<dbReference type="InterPro" id="IPR039425">
    <property type="entry name" value="RNA_pol_sigma-70-like"/>
</dbReference>
<feature type="compositionally biased region" description="Pro residues" evidence="6">
    <location>
        <begin position="464"/>
        <end position="479"/>
    </location>
</feature>
<feature type="region of interest" description="Disordered" evidence="6">
    <location>
        <begin position="1"/>
        <end position="28"/>
    </location>
</feature>
<comment type="caution">
    <text evidence="9">The sequence shown here is derived from an EMBL/GenBank/DDBJ whole genome shotgun (WGS) entry which is preliminary data.</text>
</comment>
<dbReference type="Pfam" id="PF08281">
    <property type="entry name" value="Sigma70_r4_2"/>
    <property type="match status" value="1"/>
</dbReference>
<feature type="region of interest" description="Disordered" evidence="6">
    <location>
        <begin position="369"/>
        <end position="499"/>
    </location>
</feature>
<organism evidence="9 10">
    <name type="scientific">Leucobacter iarius</name>
    <dbReference type="NCBI Taxonomy" id="333963"/>
    <lineage>
        <taxon>Bacteria</taxon>
        <taxon>Bacillati</taxon>
        <taxon>Actinomycetota</taxon>
        <taxon>Actinomycetes</taxon>
        <taxon>Micrococcales</taxon>
        <taxon>Microbacteriaceae</taxon>
        <taxon>Leucobacter</taxon>
    </lineage>
</organism>
<evidence type="ECO:0000256" key="5">
    <source>
        <dbReference type="ARBA" id="ARBA00023163"/>
    </source>
</evidence>
<evidence type="ECO:0008006" key="11">
    <source>
        <dbReference type="Google" id="ProtNLM"/>
    </source>
</evidence>
<dbReference type="Pfam" id="PF13490">
    <property type="entry name" value="zf-HC2"/>
    <property type="match status" value="1"/>
</dbReference>
<reference evidence="9 10" key="1">
    <citation type="journal article" date="2019" name="Int. J. Syst. Evol. Microbiol.">
        <title>The Global Catalogue of Microorganisms (GCM) 10K type strain sequencing project: providing services to taxonomists for standard genome sequencing and annotation.</title>
        <authorList>
            <consortium name="The Broad Institute Genomics Platform"/>
            <consortium name="The Broad Institute Genome Sequencing Center for Infectious Disease"/>
            <person name="Wu L."/>
            <person name="Ma J."/>
        </authorList>
    </citation>
    <scope>NUCLEOTIDE SEQUENCE [LARGE SCALE GENOMIC DNA]</scope>
    <source>
        <strain evidence="9 10">JCM 14736</strain>
    </source>
</reference>
<keyword evidence="3" id="KW-0731">Sigma factor</keyword>
<evidence type="ECO:0000259" key="8">
    <source>
        <dbReference type="Pfam" id="PF13490"/>
    </source>
</evidence>
<feature type="compositionally biased region" description="Basic and acidic residues" evidence="6">
    <location>
        <begin position="1"/>
        <end position="11"/>
    </location>
</feature>
<name>A0ABN2L6X1_9MICO</name>
<feature type="compositionally biased region" description="Low complexity" evidence="6">
    <location>
        <begin position="651"/>
        <end position="674"/>
    </location>
</feature>
<feature type="domain" description="RNA polymerase sigma factor 70 region 4 type 2" evidence="7">
    <location>
        <begin position="143"/>
        <end position="191"/>
    </location>
</feature>
<dbReference type="InterPro" id="IPR036388">
    <property type="entry name" value="WH-like_DNA-bd_sf"/>
</dbReference>
<dbReference type="InterPro" id="IPR013324">
    <property type="entry name" value="RNA_pol_sigma_r3/r4-like"/>
</dbReference>
<dbReference type="EMBL" id="BAAAOB010000001">
    <property type="protein sequence ID" value="GAA1776549.1"/>
    <property type="molecule type" value="Genomic_DNA"/>
</dbReference>
<evidence type="ECO:0000256" key="6">
    <source>
        <dbReference type="SAM" id="MobiDB-lite"/>
    </source>
</evidence>
<feature type="domain" description="Putative zinc-finger" evidence="8">
    <location>
        <begin position="217"/>
        <end position="247"/>
    </location>
</feature>
<dbReference type="InterPro" id="IPR014284">
    <property type="entry name" value="RNA_pol_sigma-70_dom"/>
</dbReference>
<dbReference type="Gene3D" id="1.10.10.10">
    <property type="entry name" value="Winged helix-like DNA-binding domain superfamily/Winged helix DNA-binding domain"/>
    <property type="match status" value="1"/>
</dbReference>
<evidence type="ECO:0000313" key="10">
    <source>
        <dbReference type="Proteomes" id="UP001500851"/>
    </source>
</evidence>
<feature type="compositionally biased region" description="Basic and acidic residues" evidence="6">
    <location>
        <begin position="450"/>
        <end position="460"/>
    </location>
</feature>
<accession>A0ABN2L6X1</accession>
<evidence type="ECO:0000256" key="4">
    <source>
        <dbReference type="ARBA" id="ARBA00023125"/>
    </source>
</evidence>
<keyword evidence="2" id="KW-0805">Transcription regulation</keyword>
<evidence type="ECO:0000256" key="2">
    <source>
        <dbReference type="ARBA" id="ARBA00023015"/>
    </source>
</evidence>
<gene>
    <name evidence="9" type="ORF">GCM10009768_01320</name>
</gene>